<dbReference type="OrthoDB" id="5931at2759"/>
<comment type="caution">
    <text evidence="4">The sequence shown here is derived from an EMBL/GenBank/DDBJ whole genome shotgun (WGS) entry which is preliminary data.</text>
</comment>
<comment type="similarity">
    <text evidence="1">Belongs to the ycf18/nblA family.</text>
</comment>
<dbReference type="EMBL" id="BQMJ01000054">
    <property type="protein sequence ID" value="GJQ14340.1"/>
    <property type="molecule type" value="Genomic_DNA"/>
</dbReference>
<evidence type="ECO:0000256" key="3">
    <source>
        <dbReference type="SAM" id="MobiDB-lite"/>
    </source>
</evidence>
<dbReference type="InterPro" id="IPR036904">
    <property type="entry name" value="NblA_sf"/>
</dbReference>
<reference evidence="4" key="1">
    <citation type="journal article" date="2022" name="Proc. Natl. Acad. Sci. U.S.A.">
        <title>Life cycle and functional genomics of the unicellular red alga Galdieria for elucidating algal and plant evolution and industrial use.</title>
        <authorList>
            <person name="Hirooka S."/>
            <person name="Itabashi T."/>
            <person name="Ichinose T.M."/>
            <person name="Onuma R."/>
            <person name="Fujiwara T."/>
            <person name="Yamashita S."/>
            <person name="Jong L.W."/>
            <person name="Tomita R."/>
            <person name="Iwane A.H."/>
            <person name="Miyagishima S.Y."/>
        </authorList>
    </citation>
    <scope>NUCLEOTIDE SEQUENCE</scope>
    <source>
        <strain evidence="4">NBRC 102759</strain>
    </source>
</reference>
<sequence length="223" mass="25901">MAAQSTFYIVGELDCKTCCNGFATSDNKSHSSYCYPTLGSFRGQSDKRRIAPYYGSSYGYFQLRQMFWCNDRRCFRSRAQLNFLRMSSSEDIPENLPSTFPTGLTLSQQLLFRRYIEEVKSMSPAQCQSMIVELVKQTMLKDNIMRSLLKQPEVTLTSQLPNPEEFKYWDGDPYDLDISGDMIEPWPGFDPDTLKRKAEEENEKQDKSLFPDWTKEATPEEEE</sequence>
<dbReference type="InterPro" id="IPR007574">
    <property type="entry name" value="NblA"/>
</dbReference>
<dbReference type="Pfam" id="PF04485">
    <property type="entry name" value="NblA"/>
    <property type="match status" value="1"/>
</dbReference>
<protein>
    <recommendedName>
        <fullName evidence="2">Uncharacterized protein ycf18</fullName>
    </recommendedName>
</protein>
<name>A0A9C7Q1U9_9RHOD</name>
<feature type="region of interest" description="Disordered" evidence="3">
    <location>
        <begin position="180"/>
        <end position="223"/>
    </location>
</feature>
<feature type="compositionally biased region" description="Basic and acidic residues" evidence="3">
    <location>
        <begin position="192"/>
        <end position="223"/>
    </location>
</feature>
<proteinExistence type="inferred from homology"/>
<evidence type="ECO:0000256" key="2">
    <source>
        <dbReference type="ARBA" id="ARBA00021553"/>
    </source>
</evidence>
<accession>A0A9C7Q1U9</accession>
<keyword evidence="5" id="KW-1185">Reference proteome</keyword>
<dbReference type="Proteomes" id="UP001061958">
    <property type="component" value="Unassembled WGS sequence"/>
</dbReference>
<evidence type="ECO:0000313" key="5">
    <source>
        <dbReference type="Proteomes" id="UP001061958"/>
    </source>
</evidence>
<reference evidence="4" key="2">
    <citation type="submission" date="2022-01" db="EMBL/GenBank/DDBJ databases">
        <authorList>
            <person name="Hirooka S."/>
            <person name="Miyagishima S.Y."/>
        </authorList>
    </citation>
    <scope>NUCLEOTIDE SEQUENCE</scope>
    <source>
        <strain evidence="4">NBRC 102759</strain>
    </source>
</reference>
<evidence type="ECO:0000256" key="1">
    <source>
        <dbReference type="ARBA" id="ARBA00008091"/>
    </source>
</evidence>
<dbReference type="Gene3D" id="1.10.287.670">
    <property type="entry name" value="Phycobilisome degradation protein NblA"/>
    <property type="match status" value="1"/>
</dbReference>
<dbReference type="AlphaFoldDB" id="A0A9C7Q1U9"/>
<gene>
    <name evidence="4" type="ORF">GpartN1_g6131.t1</name>
</gene>
<dbReference type="SUPFAM" id="SSF109859">
    <property type="entry name" value="NblA-like"/>
    <property type="match status" value="1"/>
</dbReference>
<organism evidence="4 5">
    <name type="scientific">Galdieria partita</name>
    <dbReference type="NCBI Taxonomy" id="83374"/>
    <lineage>
        <taxon>Eukaryota</taxon>
        <taxon>Rhodophyta</taxon>
        <taxon>Bangiophyceae</taxon>
        <taxon>Galdieriales</taxon>
        <taxon>Galdieriaceae</taxon>
        <taxon>Galdieria</taxon>
    </lineage>
</organism>
<evidence type="ECO:0000313" key="4">
    <source>
        <dbReference type="EMBL" id="GJQ14340.1"/>
    </source>
</evidence>